<dbReference type="OrthoDB" id="9814580at2"/>
<dbReference type="PANTHER" id="PTHR17490:SF18">
    <property type="entry name" value="THREONYLCARBAMOYL-AMP SYNTHASE"/>
    <property type="match status" value="1"/>
</dbReference>
<dbReference type="SUPFAM" id="SSF55821">
    <property type="entry name" value="YrdC/RibB"/>
    <property type="match status" value="1"/>
</dbReference>
<keyword evidence="12" id="KW-1185">Reference proteome</keyword>
<dbReference type="RefSeq" id="WP_007615592.1">
    <property type="nucleotide sequence ID" value="NZ_BAEO01000002.1"/>
</dbReference>
<evidence type="ECO:0000259" key="10">
    <source>
        <dbReference type="PROSITE" id="PS51163"/>
    </source>
</evidence>
<dbReference type="HAMAP" id="MF_01852">
    <property type="entry name" value="TsaC"/>
    <property type="match status" value="1"/>
</dbReference>
<sequence>MKLLSTIKDAELIMQTLQQGEVIAYPTEAVLGLGCDPDNKDAVHKLLELKKRSVDKGLILVAKTYSQLLPYVDDAKIPMYMRTEIFSSWPGPVTWLLPAAKQAPKWVTGDSDFIAVRVSQHLVVSQLCELFGKPLISTSANVSGLKPAINAEQLYQQFNKTLLLVDGILGGANKPSQIRHGISGQTIRDN</sequence>
<dbReference type="eggNOG" id="COG0009">
    <property type="taxonomic scope" value="Bacteria"/>
</dbReference>
<dbReference type="AlphaFoldDB" id="K6Z0W1"/>
<dbReference type="Gene3D" id="3.90.870.10">
    <property type="entry name" value="DHBP synthase"/>
    <property type="match status" value="1"/>
</dbReference>
<dbReference type="EMBL" id="BAEO01000002">
    <property type="protein sequence ID" value="GAC17110.1"/>
    <property type="molecule type" value="Genomic_DNA"/>
</dbReference>
<dbReference type="GO" id="GO:0006450">
    <property type="term" value="P:regulation of translational fidelity"/>
    <property type="evidence" value="ECO:0007669"/>
    <property type="project" value="TreeGrafter"/>
</dbReference>
<dbReference type="STRING" id="493475.GARC_0128"/>
<dbReference type="InterPro" id="IPR006070">
    <property type="entry name" value="Sua5-like_dom"/>
</dbReference>
<accession>K6Z0W1</accession>
<evidence type="ECO:0000313" key="11">
    <source>
        <dbReference type="EMBL" id="GAC17110.1"/>
    </source>
</evidence>
<comment type="caution">
    <text evidence="11">The sequence shown here is derived from an EMBL/GenBank/DDBJ whole genome shotgun (WGS) entry which is preliminary data.</text>
</comment>
<keyword evidence="7 9" id="KW-0067">ATP-binding</keyword>
<reference evidence="11 12" key="1">
    <citation type="journal article" date="2017" name="Antonie Van Leeuwenhoek">
        <title>Rhizobium rhizosphaerae sp. nov., a novel species isolated from rice rhizosphere.</title>
        <authorList>
            <person name="Zhao J.J."/>
            <person name="Zhang J."/>
            <person name="Zhang R.J."/>
            <person name="Zhang C.W."/>
            <person name="Yin H.Q."/>
            <person name="Zhang X.X."/>
        </authorList>
    </citation>
    <scope>NUCLEOTIDE SEQUENCE [LARGE SCALE GENOMIC DNA]</scope>
    <source>
        <strain evidence="11 12">BSs20135</strain>
    </source>
</reference>
<dbReference type="FunFam" id="3.90.870.10:FF:000004">
    <property type="entry name" value="Threonylcarbamoyl-AMP synthase"/>
    <property type="match status" value="1"/>
</dbReference>
<feature type="domain" description="YrdC-like" evidence="10">
    <location>
        <begin position="7"/>
        <end position="190"/>
    </location>
</feature>
<dbReference type="GO" id="GO:0003725">
    <property type="term" value="F:double-stranded RNA binding"/>
    <property type="evidence" value="ECO:0007669"/>
    <property type="project" value="InterPro"/>
</dbReference>
<keyword evidence="2 9" id="KW-0963">Cytoplasm</keyword>
<comment type="similarity">
    <text evidence="9">Belongs to the SUA5 family. TsaC subfamily.</text>
</comment>
<keyword evidence="5 9" id="KW-0548">Nucleotidyltransferase</keyword>
<evidence type="ECO:0000256" key="9">
    <source>
        <dbReference type="HAMAP-Rule" id="MF_01852"/>
    </source>
</evidence>
<comment type="function">
    <text evidence="9">Required for the formation of a threonylcarbamoyl group on adenosine at position 37 (t(6)A37) in tRNAs that read codons beginning with adenine. Catalyzes the conversion of L-threonine, HCO(3)(-)/CO(2) and ATP to give threonylcarbamoyl-AMP (TC-AMP) as the acyladenylate intermediate, with the release of diphosphate.</text>
</comment>
<dbReference type="PANTHER" id="PTHR17490">
    <property type="entry name" value="SUA5"/>
    <property type="match status" value="1"/>
</dbReference>
<gene>
    <name evidence="9" type="primary">tsaC</name>
    <name evidence="11" type="synonym">rimN</name>
    <name evidence="11" type="ORF">GARC_0128</name>
</gene>
<evidence type="ECO:0000256" key="8">
    <source>
        <dbReference type="ARBA" id="ARBA00048366"/>
    </source>
</evidence>
<evidence type="ECO:0000256" key="4">
    <source>
        <dbReference type="ARBA" id="ARBA00022694"/>
    </source>
</evidence>
<dbReference type="EC" id="2.7.7.87" evidence="9"/>
<dbReference type="InterPro" id="IPR017945">
    <property type="entry name" value="DHBP_synth_RibB-like_a/b_dom"/>
</dbReference>
<dbReference type="InterPro" id="IPR023535">
    <property type="entry name" value="TC-AMP_synthase"/>
</dbReference>
<keyword evidence="6 9" id="KW-0547">Nucleotide-binding</keyword>
<evidence type="ECO:0000256" key="3">
    <source>
        <dbReference type="ARBA" id="ARBA00022679"/>
    </source>
</evidence>
<keyword evidence="3 9" id="KW-0808">Transferase</keyword>
<comment type="catalytic activity">
    <reaction evidence="8 9">
        <text>L-threonine + hydrogencarbonate + ATP = L-threonylcarbamoyladenylate + diphosphate + H2O</text>
        <dbReference type="Rhea" id="RHEA:36407"/>
        <dbReference type="ChEBI" id="CHEBI:15377"/>
        <dbReference type="ChEBI" id="CHEBI:17544"/>
        <dbReference type="ChEBI" id="CHEBI:30616"/>
        <dbReference type="ChEBI" id="CHEBI:33019"/>
        <dbReference type="ChEBI" id="CHEBI:57926"/>
        <dbReference type="ChEBI" id="CHEBI:73682"/>
        <dbReference type="EC" id="2.7.7.87"/>
    </reaction>
</comment>
<dbReference type="GO" id="GO:0061710">
    <property type="term" value="F:L-threonylcarbamoyladenylate synthase"/>
    <property type="evidence" value="ECO:0007669"/>
    <property type="project" value="UniProtKB-EC"/>
</dbReference>
<dbReference type="GO" id="GO:0005737">
    <property type="term" value="C:cytoplasm"/>
    <property type="evidence" value="ECO:0007669"/>
    <property type="project" value="UniProtKB-SubCell"/>
</dbReference>
<keyword evidence="4 9" id="KW-0819">tRNA processing</keyword>
<evidence type="ECO:0000256" key="1">
    <source>
        <dbReference type="ARBA" id="ARBA00004496"/>
    </source>
</evidence>
<dbReference type="GO" id="GO:0000049">
    <property type="term" value="F:tRNA binding"/>
    <property type="evidence" value="ECO:0007669"/>
    <property type="project" value="TreeGrafter"/>
</dbReference>
<evidence type="ECO:0000256" key="2">
    <source>
        <dbReference type="ARBA" id="ARBA00022490"/>
    </source>
</evidence>
<evidence type="ECO:0000256" key="5">
    <source>
        <dbReference type="ARBA" id="ARBA00022695"/>
    </source>
</evidence>
<dbReference type="InterPro" id="IPR050156">
    <property type="entry name" value="TC-AMP_synthase_SUA5"/>
</dbReference>
<organism evidence="11 12">
    <name type="scientific">Paraglaciecola arctica BSs20135</name>
    <dbReference type="NCBI Taxonomy" id="493475"/>
    <lineage>
        <taxon>Bacteria</taxon>
        <taxon>Pseudomonadati</taxon>
        <taxon>Pseudomonadota</taxon>
        <taxon>Gammaproteobacteria</taxon>
        <taxon>Alteromonadales</taxon>
        <taxon>Alteromonadaceae</taxon>
        <taxon>Paraglaciecola</taxon>
    </lineage>
</organism>
<dbReference type="GO" id="GO:0002949">
    <property type="term" value="P:tRNA threonylcarbamoyladenosine modification"/>
    <property type="evidence" value="ECO:0007669"/>
    <property type="project" value="UniProtKB-UniRule"/>
</dbReference>
<protein>
    <recommendedName>
        <fullName evidence="9">Threonylcarbamoyl-AMP synthase</fullName>
        <shortName evidence="9">TC-AMP synthase</shortName>
        <ecNumber evidence="9">2.7.7.87</ecNumber>
    </recommendedName>
    <alternativeName>
        <fullName evidence="9">L-threonylcarbamoyladenylate synthase</fullName>
    </alternativeName>
    <alternativeName>
        <fullName evidence="9">t(6)A37 threonylcarbamoyladenosine biosynthesis protein TsaC</fullName>
    </alternativeName>
    <alternativeName>
        <fullName evidence="9">tRNA threonylcarbamoyladenosine biosynthesis protein TsaC</fullName>
    </alternativeName>
</protein>
<proteinExistence type="inferred from homology"/>
<comment type="subcellular location">
    <subcellularLocation>
        <location evidence="1 9">Cytoplasm</location>
    </subcellularLocation>
</comment>
<name>K6Z0W1_9ALTE</name>
<dbReference type="Proteomes" id="UP000006327">
    <property type="component" value="Unassembled WGS sequence"/>
</dbReference>
<dbReference type="PROSITE" id="PS51163">
    <property type="entry name" value="YRDC"/>
    <property type="match status" value="1"/>
</dbReference>
<dbReference type="Pfam" id="PF01300">
    <property type="entry name" value="Sua5_yciO_yrdC"/>
    <property type="match status" value="1"/>
</dbReference>
<dbReference type="GO" id="GO:0005524">
    <property type="term" value="F:ATP binding"/>
    <property type="evidence" value="ECO:0007669"/>
    <property type="project" value="UniProtKB-UniRule"/>
</dbReference>
<evidence type="ECO:0000313" key="12">
    <source>
        <dbReference type="Proteomes" id="UP000006327"/>
    </source>
</evidence>
<evidence type="ECO:0000256" key="7">
    <source>
        <dbReference type="ARBA" id="ARBA00022840"/>
    </source>
</evidence>
<evidence type="ECO:0000256" key="6">
    <source>
        <dbReference type="ARBA" id="ARBA00022741"/>
    </source>
</evidence>